<proteinExistence type="inferred from homology"/>
<evidence type="ECO:0000259" key="5">
    <source>
        <dbReference type="Pfam" id="PF04542"/>
    </source>
</evidence>
<keyword evidence="4" id="KW-0804">Transcription</keyword>
<dbReference type="PANTHER" id="PTHR43133:SF57">
    <property type="entry name" value="RNA POLYMERASE SIGMA-70 FACTOR"/>
    <property type="match status" value="1"/>
</dbReference>
<evidence type="ECO:0000256" key="4">
    <source>
        <dbReference type="ARBA" id="ARBA00023163"/>
    </source>
</evidence>
<dbReference type="EMBL" id="DSID01000349">
    <property type="protein sequence ID" value="HEX70481.1"/>
    <property type="molecule type" value="Genomic_DNA"/>
</dbReference>
<comment type="similarity">
    <text evidence="1">Belongs to the sigma-70 factor family. ECF subfamily.</text>
</comment>
<dbReference type="GO" id="GO:0006352">
    <property type="term" value="P:DNA-templated transcription initiation"/>
    <property type="evidence" value="ECO:0007669"/>
    <property type="project" value="InterPro"/>
</dbReference>
<reference evidence="6" key="1">
    <citation type="journal article" date="2020" name="mSystems">
        <title>Genome- and Community-Level Interaction Insights into Carbon Utilization and Element Cycling Functions of Hydrothermarchaeota in Hydrothermal Sediment.</title>
        <authorList>
            <person name="Zhou Z."/>
            <person name="Liu Y."/>
            <person name="Xu W."/>
            <person name="Pan J."/>
            <person name="Luo Z.H."/>
            <person name="Li M."/>
        </authorList>
    </citation>
    <scope>NUCLEOTIDE SEQUENCE [LARGE SCALE GENOMIC DNA]</scope>
    <source>
        <strain evidence="6">SpSt-192</strain>
    </source>
</reference>
<dbReference type="Gene3D" id="1.10.1740.10">
    <property type="match status" value="1"/>
</dbReference>
<dbReference type="InterPro" id="IPR014284">
    <property type="entry name" value="RNA_pol_sigma-70_dom"/>
</dbReference>
<dbReference type="InterPro" id="IPR039425">
    <property type="entry name" value="RNA_pol_sigma-70-like"/>
</dbReference>
<dbReference type="InterPro" id="IPR036388">
    <property type="entry name" value="WH-like_DNA-bd_sf"/>
</dbReference>
<protein>
    <submittedName>
        <fullName evidence="6">Sigma-70 family RNA polymerase sigma factor</fullName>
    </submittedName>
</protein>
<evidence type="ECO:0000313" key="6">
    <source>
        <dbReference type="EMBL" id="HEX70481.1"/>
    </source>
</evidence>
<gene>
    <name evidence="6" type="ORF">ENP13_04470</name>
</gene>
<dbReference type="AlphaFoldDB" id="A0A7C3APY4"/>
<evidence type="ECO:0000256" key="2">
    <source>
        <dbReference type="ARBA" id="ARBA00023015"/>
    </source>
</evidence>
<evidence type="ECO:0000256" key="1">
    <source>
        <dbReference type="ARBA" id="ARBA00010641"/>
    </source>
</evidence>
<sequence>MENPQPPVDLSGGDDEALVEAARRDPEAFGVLYQRYLPQIYRYLRARTGNADDAADLTQQVFLKALAALPGYRPCGRPFITWLLRIARNAVADFYRRRRPIVAFDLVPEVTWGAGEESPESVVLRREELALLQALYQRLDPGKQELLALRFAARLTVPEIAAVVGKREAAVRKQLQRVVHQLKEQFRGT</sequence>
<dbReference type="Pfam" id="PF04542">
    <property type="entry name" value="Sigma70_r2"/>
    <property type="match status" value="1"/>
</dbReference>
<organism evidence="6">
    <name type="scientific">Thermorudis sp</name>
    <dbReference type="NCBI Taxonomy" id="1969470"/>
    <lineage>
        <taxon>Bacteria</taxon>
        <taxon>Pseudomonadati</taxon>
        <taxon>Thermomicrobiota</taxon>
        <taxon>Thermomicrobia</taxon>
        <taxon>Thermomicrobia incertae sedis</taxon>
        <taxon>Thermorudis</taxon>
    </lineage>
</organism>
<feature type="domain" description="RNA polymerase sigma-70 region 2" evidence="5">
    <location>
        <begin position="32"/>
        <end position="99"/>
    </location>
</feature>
<dbReference type="SUPFAM" id="SSF88659">
    <property type="entry name" value="Sigma3 and sigma4 domains of RNA polymerase sigma factors"/>
    <property type="match status" value="1"/>
</dbReference>
<dbReference type="InterPro" id="IPR013325">
    <property type="entry name" value="RNA_pol_sigma_r2"/>
</dbReference>
<dbReference type="InterPro" id="IPR007627">
    <property type="entry name" value="RNA_pol_sigma70_r2"/>
</dbReference>
<keyword evidence="3" id="KW-0731">Sigma factor</keyword>
<evidence type="ECO:0000256" key="3">
    <source>
        <dbReference type="ARBA" id="ARBA00023082"/>
    </source>
</evidence>
<name>A0A7C3APY4_9BACT</name>
<dbReference type="NCBIfam" id="TIGR02937">
    <property type="entry name" value="sigma70-ECF"/>
    <property type="match status" value="1"/>
</dbReference>
<dbReference type="Gene3D" id="1.10.10.10">
    <property type="entry name" value="Winged helix-like DNA-binding domain superfamily/Winged helix DNA-binding domain"/>
    <property type="match status" value="1"/>
</dbReference>
<dbReference type="InterPro" id="IPR013324">
    <property type="entry name" value="RNA_pol_sigma_r3/r4-like"/>
</dbReference>
<comment type="caution">
    <text evidence="6">The sequence shown here is derived from an EMBL/GenBank/DDBJ whole genome shotgun (WGS) entry which is preliminary data.</text>
</comment>
<dbReference type="GO" id="GO:0016987">
    <property type="term" value="F:sigma factor activity"/>
    <property type="evidence" value="ECO:0007669"/>
    <property type="project" value="UniProtKB-KW"/>
</dbReference>
<dbReference type="SUPFAM" id="SSF88946">
    <property type="entry name" value="Sigma2 domain of RNA polymerase sigma factors"/>
    <property type="match status" value="1"/>
</dbReference>
<keyword evidence="2" id="KW-0805">Transcription regulation</keyword>
<accession>A0A7C3APY4</accession>
<dbReference type="PANTHER" id="PTHR43133">
    <property type="entry name" value="RNA POLYMERASE ECF-TYPE SIGMA FACTO"/>
    <property type="match status" value="1"/>
</dbReference>